<dbReference type="Proteomes" id="UP000245683">
    <property type="component" value="Unassembled WGS sequence"/>
</dbReference>
<dbReference type="AlphaFoldDB" id="A0A317K6X2"/>
<evidence type="ECO:0000313" key="2">
    <source>
        <dbReference type="Proteomes" id="UP000245683"/>
    </source>
</evidence>
<accession>A0A317K6X2</accession>
<comment type="caution">
    <text evidence="1">The sequence shown here is derived from an EMBL/GenBank/DDBJ whole genome shotgun (WGS) entry which is preliminary data.</text>
</comment>
<name>A0A317K6X2_9ACTN</name>
<evidence type="ECO:0000313" key="1">
    <source>
        <dbReference type="EMBL" id="PWU48922.1"/>
    </source>
</evidence>
<protein>
    <submittedName>
        <fullName evidence="1">SecB chaperone</fullName>
    </submittedName>
</protein>
<dbReference type="Gene3D" id="3.10.420.10">
    <property type="entry name" value="SecB-like"/>
    <property type="match status" value="1"/>
</dbReference>
<proteinExistence type="predicted"/>
<dbReference type="OrthoDB" id="5197361at2"/>
<reference evidence="2" key="1">
    <citation type="submission" date="2018-05" db="EMBL/GenBank/DDBJ databases">
        <title>Micromonospora globispora sp. nov. and Micromonospora rugosa sp. nov., isolated from marine sediment.</title>
        <authorList>
            <person name="Carro L."/>
            <person name="Aysel V."/>
            <person name="Cetin D."/>
            <person name="Igual J.M."/>
            <person name="Klenk H.-P."/>
            <person name="Trujillo M.E."/>
            <person name="Sahin N."/>
        </authorList>
    </citation>
    <scope>NUCLEOTIDE SEQUENCE [LARGE SCALE GENOMIC DNA]</scope>
    <source>
        <strain evidence="2">S2904</strain>
    </source>
</reference>
<dbReference type="EMBL" id="QGSV01000150">
    <property type="protein sequence ID" value="PWU48922.1"/>
    <property type="molecule type" value="Genomic_DNA"/>
</dbReference>
<dbReference type="InterPro" id="IPR035958">
    <property type="entry name" value="SecB-like_sf"/>
</dbReference>
<sequence length="177" mass="19657">MPDDIDMFATQRAASRVAARAEIRDVRLFRASVELDRFPSTGSRLGWSLDTDVAVEREEGDDAFILRSKYLVRVVETGHGTAEPELVVDDSQEDSDADENQIVELSFEFAALFGLEMRQGDEPVDDSELQAYAFSTGQFALYPFAREYIYDVTGRLGLPPLTVGVLQLPVHPEPPSA</sequence>
<organism evidence="1 2">
    <name type="scientific">Micromonospora globispora</name>
    <dbReference type="NCBI Taxonomy" id="1450148"/>
    <lineage>
        <taxon>Bacteria</taxon>
        <taxon>Bacillati</taxon>
        <taxon>Actinomycetota</taxon>
        <taxon>Actinomycetes</taxon>
        <taxon>Micromonosporales</taxon>
        <taxon>Micromonosporaceae</taxon>
        <taxon>Micromonospora</taxon>
    </lineage>
</organism>
<dbReference type="SUPFAM" id="SSF54611">
    <property type="entry name" value="SecB-like"/>
    <property type="match status" value="1"/>
</dbReference>
<gene>
    <name evidence="1" type="ORF">DLJ46_10725</name>
</gene>
<keyword evidence="2" id="KW-1185">Reference proteome</keyword>